<keyword evidence="2" id="KW-1185">Reference proteome</keyword>
<organism evidence="1 2">
    <name type="scientific">Pantoea phage PdC23</name>
    <dbReference type="NCBI Taxonomy" id="2894356"/>
    <lineage>
        <taxon>Viruses</taxon>
        <taxon>Duplodnaviria</taxon>
        <taxon>Heunggongvirae</taxon>
        <taxon>Uroviricota</taxon>
        <taxon>Caudoviricetes</taxon>
        <taxon>Felixviridae</taxon>
        <taxon>Certevirus</taxon>
        <taxon>Certevirus C23</taxon>
    </lineage>
</organism>
<evidence type="ECO:0000313" key="2">
    <source>
        <dbReference type="Proteomes" id="UP000828384"/>
    </source>
</evidence>
<dbReference type="Proteomes" id="UP000828384">
    <property type="component" value="Segment"/>
</dbReference>
<name>A0AAE8YHG9_9CAUD</name>
<sequence length="236" mass="27025">MLEQTIKAYLYQQYINDDNLQAFVTAYNTMSQEIYDWMRNANLPIFIGNYNSGDQLKWIAKGIYGQDPPIIVTSKSVTYGPYNMLTFNQLPVNGRKTVRTTQQVTTSDDIFKRIMTWNFYKGDGFHFTVPWLKRRVLRFLAGKNGLDILNDQQWNISVTFDGSGGITINVRSYYTTVTDSSAFGELGYDDQAFGEIDTEVSQVKDLQYATVFKQAFDNGLLHMPFWGAVTVIVQDN</sequence>
<protein>
    <submittedName>
        <fullName evidence="1">Uncharacterized protein</fullName>
    </submittedName>
</protein>
<gene>
    <name evidence="1" type="ORF">pdc_022</name>
</gene>
<proteinExistence type="predicted"/>
<dbReference type="EMBL" id="OL396571">
    <property type="protein sequence ID" value="UGC97735.1"/>
    <property type="molecule type" value="Genomic_DNA"/>
</dbReference>
<evidence type="ECO:0000313" key="1">
    <source>
        <dbReference type="EMBL" id="UGC97735.1"/>
    </source>
</evidence>
<reference evidence="1" key="1">
    <citation type="journal article" date="2022" name="Curr. Microbiol.">
        <title>Isolation, Characterization, and Comparative Genomic Analysis of vB_Pd_C23, a Novel Bacteriophage of Pantoea dispersa.</title>
        <authorList>
            <person name="Grami E."/>
            <person name="Laadouze I."/>
            <person name="Ben Tiba S."/>
            <person name="Hafiane A."/>
            <person name="Sealey K.S."/>
            <person name="Saidi N."/>
        </authorList>
    </citation>
    <scope>NUCLEOTIDE SEQUENCE</scope>
</reference>
<accession>A0AAE8YHG9</accession>